<dbReference type="PANTHER" id="PTHR47854">
    <property type="entry name" value="SURFEIT LOCUS PROTEIN 2 (SURF2)"/>
    <property type="match status" value="1"/>
</dbReference>
<feature type="compositionally biased region" description="Polar residues" evidence="1">
    <location>
        <begin position="7"/>
        <end position="17"/>
    </location>
</feature>
<reference evidence="3" key="1">
    <citation type="journal article" date="2017" name="Nat. Commun.">
        <title>The asparagus genome sheds light on the origin and evolution of a young Y chromosome.</title>
        <authorList>
            <person name="Harkess A."/>
            <person name="Zhou J."/>
            <person name="Xu C."/>
            <person name="Bowers J.E."/>
            <person name="Van der Hulst R."/>
            <person name="Ayyampalayam S."/>
            <person name="Mercati F."/>
            <person name="Riccardi P."/>
            <person name="McKain M.R."/>
            <person name="Kakrana A."/>
            <person name="Tang H."/>
            <person name="Ray J."/>
            <person name="Groenendijk J."/>
            <person name="Arikit S."/>
            <person name="Mathioni S.M."/>
            <person name="Nakano M."/>
            <person name="Shan H."/>
            <person name="Telgmann-Rauber A."/>
            <person name="Kanno A."/>
            <person name="Yue Z."/>
            <person name="Chen H."/>
            <person name="Li W."/>
            <person name="Chen Y."/>
            <person name="Xu X."/>
            <person name="Zhang Y."/>
            <person name="Luo S."/>
            <person name="Chen H."/>
            <person name="Gao J."/>
            <person name="Mao Z."/>
            <person name="Pires J.C."/>
            <person name="Luo M."/>
            <person name="Kudrna D."/>
            <person name="Wing R.A."/>
            <person name="Meyers B.C."/>
            <person name="Yi K."/>
            <person name="Kong H."/>
            <person name="Lavrijsen P."/>
            <person name="Sunseri F."/>
            <person name="Falavigna A."/>
            <person name="Ye Y."/>
            <person name="Leebens-Mack J.H."/>
            <person name="Chen G."/>
        </authorList>
    </citation>
    <scope>NUCLEOTIDE SEQUENCE [LARGE SCALE GENOMIC DNA]</scope>
    <source>
        <strain evidence="3">cv. DH0086</strain>
    </source>
</reference>
<dbReference type="EMBL" id="CM007389">
    <property type="protein sequence ID" value="ONK58341.1"/>
    <property type="molecule type" value="Genomic_DNA"/>
</dbReference>
<dbReference type="PANTHER" id="PTHR47854:SF1">
    <property type="entry name" value="SURFEIT LOCUS PROTEIN 2 (SURF2)"/>
    <property type="match status" value="1"/>
</dbReference>
<dbReference type="Gramene" id="ONK58341">
    <property type="protein sequence ID" value="ONK58341"/>
    <property type="gene ID" value="A4U43_C09F11210"/>
</dbReference>
<feature type="compositionally biased region" description="Basic and acidic residues" evidence="1">
    <location>
        <begin position="131"/>
        <end position="151"/>
    </location>
</feature>
<evidence type="ECO:0008006" key="4">
    <source>
        <dbReference type="Google" id="ProtNLM"/>
    </source>
</evidence>
<dbReference type="InterPro" id="IPR008833">
    <property type="entry name" value="Surf2"/>
</dbReference>
<evidence type="ECO:0000313" key="2">
    <source>
        <dbReference type="EMBL" id="ONK58341.1"/>
    </source>
</evidence>
<feature type="compositionally biased region" description="Basic and acidic residues" evidence="1">
    <location>
        <begin position="53"/>
        <end position="70"/>
    </location>
</feature>
<accession>A0A5P1E6S7</accession>
<dbReference type="OMA" id="MFNQDPL"/>
<dbReference type="OrthoDB" id="127285at2759"/>
<feature type="region of interest" description="Disordered" evidence="1">
    <location>
        <begin position="131"/>
        <end position="229"/>
    </location>
</feature>
<dbReference type="Pfam" id="PF05477">
    <property type="entry name" value="SURF2"/>
    <property type="match status" value="1"/>
</dbReference>
<protein>
    <recommendedName>
        <fullName evidence="4">Surfeit locus protein 2</fullName>
    </recommendedName>
</protein>
<proteinExistence type="predicted"/>
<gene>
    <name evidence="2" type="ORF">A4U43_C09F11210</name>
</gene>
<feature type="region of interest" description="Disordered" evidence="1">
    <location>
        <begin position="1"/>
        <end position="70"/>
    </location>
</feature>
<keyword evidence="3" id="KW-1185">Reference proteome</keyword>
<sequence length="229" mass="25670">MEVDEGANQNPNPTKSSTENGTSGKKNKKKENKEGSFLLGSPTFTELGNGRFKCNETGHELPAKEKEPYGRSKACRVALIDAAVASKKPPLNTFQQCPLSKSKLVCELTGDTINKSEEHIWKHITGKRFQNKLEQKELEKMASPERVEKNSKKSKKLHKSSMEAIEEDQEIKPDGKGSLEGNDEEGNSDIEEPDFWIPPAGERWDFDDGKDRWEDSMTPDHHDEDDGLG</sequence>
<feature type="compositionally biased region" description="Basic and acidic residues" evidence="1">
    <location>
        <begin position="202"/>
        <end position="229"/>
    </location>
</feature>
<feature type="compositionally biased region" description="Acidic residues" evidence="1">
    <location>
        <begin position="181"/>
        <end position="194"/>
    </location>
</feature>
<evidence type="ECO:0000256" key="1">
    <source>
        <dbReference type="SAM" id="MobiDB-lite"/>
    </source>
</evidence>
<name>A0A5P1E6S7_ASPOF</name>
<dbReference type="Proteomes" id="UP000243459">
    <property type="component" value="Chromosome 9"/>
</dbReference>
<evidence type="ECO:0000313" key="3">
    <source>
        <dbReference type="Proteomes" id="UP000243459"/>
    </source>
</evidence>
<organism evidence="2 3">
    <name type="scientific">Asparagus officinalis</name>
    <name type="common">Garden asparagus</name>
    <dbReference type="NCBI Taxonomy" id="4686"/>
    <lineage>
        <taxon>Eukaryota</taxon>
        <taxon>Viridiplantae</taxon>
        <taxon>Streptophyta</taxon>
        <taxon>Embryophyta</taxon>
        <taxon>Tracheophyta</taxon>
        <taxon>Spermatophyta</taxon>
        <taxon>Magnoliopsida</taxon>
        <taxon>Liliopsida</taxon>
        <taxon>Asparagales</taxon>
        <taxon>Asparagaceae</taxon>
        <taxon>Asparagoideae</taxon>
        <taxon>Asparagus</taxon>
    </lineage>
</organism>
<dbReference type="AlphaFoldDB" id="A0A5P1E6S7"/>